<dbReference type="RefSeq" id="WP_242954662.1">
    <property type="nucleotide sequence ID" value="NZ_FRDN01000009.1"/>
</dbReference>
<reference evidence="3" key="1">
    <citation type="submission" date="2016-12" db="EMBL/GenBank/DDBJ databases">
        <authorList>
            <person name="Varghese N."/>
            <person name="Submissions S."/>
        </authorList>
    </citation>
    <scope>NUCLEOTIDE SEQUENCE [LARGE SCALE GENOMIC DNA]</scope>
    <source>
        <strain evidence="3">DSM 11544</strain>
    </source>
</reference>
<feature type="region of interest" description="Disordered" evidence="1">
    <location>
        <begin position="132"/>
        <end position="151"/>
    </location>
</feature>
<name>A0A1M7U2D4_9FIRM</name>
<feature type="compositionally biased region" description="Low complexity" evidence="1">
    <location>
        <begin position="140"/>
        <end position="151"/>
    </location>
</feature>
<dbReference type="Proteomes" id="UP000184010">
    <property type="component" value="Unassembled WGS sequence"/>
</dbReference>
<keyword evidence="3" id="KW-1185">Reference proteome</keyword>
<sequence>MNERVGEVVSINPAKCRVRVRFYDQDSLISEELQVVVRGTLKNKDYWMPKVGEAVFCSFTAQNKGYVLGAVYSEGDPPPVISESKRHIEFEDGTILEYDSSDHTLSIECAGPINIVGNVTVSGDVLASGVSLKSHTHAETGGTTSPPNGGG</sequence>
<dbReference type="Gene3D" id="2.40.50.230">
    <property type="entry name" value="Gp5 N-terminal domain"/>
    <property type="match status" value="1"/>
</dbReference>
<dbReference type="InterPro" id="IPR037026">
    <property type="entry name" value="Vgr_OB-fold_dom_sf"/>
</dbReference>
<dbReference type="AlphaFoldDB" id="A0A1M7U2D4"/>
<dbReference type="InterPro" id="IPR013046">
    <property type="entry name" value="GpV/Gp45"/>
</dbReference>
<evidence type="ECO:0000256" key="1">
    <source>
        <dbReference type="SAM" id="MobiDB-lite"/>
    </source>
</evidence>
<evidence type="ECO:0000313" key="2">
    <source>
        <dbReference type="EMBL" id="SHN77201.1"/>
    </source>
</evidence>
<organism evidence="2 3">
    <name type="scientific">Desulfitobacterium chlororespirans DSM 11544</name>
    <dbReference type="NCBI Taxonomy" id="1121395"/>
    <lineage>
        <taxon>Bacteria</taxon>
        <taxon>Bacillati</taxon>
        <taxon>Bacillota</taxon>
        <taxon>Clostridia</taxon>
        <taxon>Eubacteriales</taxon>
        <taxon>Desulfitobacteriaceae</taxon>
        <taxon>Desulfitobacterium</taxon>
    </lineage>
</organism>
<dbReference type="EMBL" id="FRDN01000009">
    <property type="protein sequence ID" value="SHN77201.1"/>
    <property type="molecule type" value="Genomic_DNA"/>
</dbReference>
<protein>
    <submittedName>
        <fullName evidence="2">Phage baseplate assembly protein V</fullName>
    </submittedName>
</protein>
<accession>A0A1M7U2D4</accession>
<gene>
    <name evidence="2" type="ORF">SAMN02745215_02855</name>
</gene>
<dbReference type="NCBIfam" id="TIGR01644">
    <property type="entry name" value="phage_P2_V"/>
    <property type="match status" value="1"/>
</dbReference>
<dbReference type="Gene3D" id="6.20.150.10">
    <property type="match status" value="1"/>
</dbReference>
<dbReference type="STRING" id="1121395.SAMN02745215_02855"/>
<proteinExistence type="predicted"/>
<evidence type="ECO:0000313" key="3">
    <source>
        <dbReference type="Proteomes" id="UP000184010"/>
    </source>
</evidence>